<dbReference type="RefSeq" id="XP_059601239.1">
    <property type="nucleotide sequence ID" value="XM_059749237.1"/>
</dbReference>
<dbReference type="PANTHER" id="PTHR48081">
    <property type="entry name" value="AB HYDROLASE SUPERFAMILY PROTEIN C4A8.06C"/>
    <property type="match status" value="1"/>
</dbReference>
<name>A0AAJ8BP39_ASPNG</name>
<evidence type="ECO:0000259" key="2">
    <source>
        <dbReference type="Pfam" id="PF07859"/>
    </source>
</evidence>
<keyword evidence="1" id="KW-0378">Hydrolase</keyword>
<dbReference type="Pfam" id="PF07859">
    <property type="entry name" value="Abhydrolase_3"/>
    <property type="match status" value="2"/>
</dbReference>
<protein>
    <recommendedName>
        <fullName evidence="2">Alpha/beta hydrolase fold-3 domain-containing protein</fullName>
    </recommendedName>
</protein>
<feature type="domain" description="Alpha/beta hydrolase fold-3" evidence="2">
    <location>
        <begin position="196"/>
        <end position="288"/>
    </location>
</feature>
<dbReference type="InterPro" id="IPR029058">
    <property type="entry name" value="AB_hydrolase_fold"/>
</dbReference>
<dbReference type="VEuPathDB" id="FungiDB:An08g08390"/>
<proteinExistence type="predicted"/>
<organism evidence="3">
    <name type="scientific">Aspergillus niger</name>
    <dbReference type="NCBI Taxonomy" id="5061"/>
    <lineage>
        <taxon>Eukaryota</taxon>
        <taxon>Fungi</taxon>
        <taxon>Dikarya</taxon>
        <taxon>Ascomycota</taxon>
        <taxon>Pezizomycotina</taxon>
        <taxon>Eurotiomycetes</taxon>
        <taxon>Eurotiomycetidae</taxon>
        <taxon>Eurotiales</taxon>
        <taxon>Aspergillaceae</taxon>
        <taxon>Aspergillus</taxon>
        <taxon>Aspergillus subgen. Circumdati</taxon>
    </lineage>
</organism>
<dbReference type="KEGG" id="ang:An08g08390"/>
<dbReference type="GeneID" id="84591764"/>
<evidence type="ECO:0000256" key="1">
    <source>
        <dbReference type="ARBA" id="ARBA00022801"/>
    </source>
</evidence>
<accession>A0AAJ8BP39</accession>
<reference evidence="3" key="1">
    <citation type="submission" date="2025-02" db="EMBL/GenBank/DDBJ databases">
        <authorList>
            <consortium name="NCBI Genome Project"/>
        </authorList>
    </citation>
    <scope>NUCLEOTIDE SEQUENCE</scope>
</reference>
<dbReference type="InterPro" id="IPR013094">
    <property type="entry name" value="AB_hydrolase_3"/>
</dbReference>
<sequence>MWNGKKNKVPNLTGSIQQFRQTICEAKMRAQHQGESVIEGLDVYDLTTDFPSKLKLRIYKPLSPEANGAVMIYFHGGGWAMGDLEGEDSTCRTLCVQIGLNIVSVDYRLAPENPHPAAIQDSITALRWVYHTCLCRKGLGIANSTSVDRSSKTVLPMALTRVRFTLAGPVLGQTWYDIPMLSGTRTVLCLSEPHYQRMGLKSMDQFADTPILNQPLMKQFLEWYQPYDQTDPTVSPLLFRRLDASPPCFIMICGRDPLRDEALAYADKLEEKGYMRVAVYSGMPHAFWILPELTTTKTATQDLIDGVRWLMGSANWK</sequence>
<dbReference type="InterPro" id="IPR050300">
    <property type="entry name" value="GDXG_lipolytic_enzyme"/>
</dbReference>
<reference evidence="3" key="2">
    <citation type="submission" date="2025-08" db="UniProtKB">
        <authorList>
            <consortium name="RefSeq"/>
        </authorList>
    </citation>
    <scope>IDENTIFICATION</scope>
</reference>
<dbReference type="Gene3D" id="3.40.50.1820">
    <property type="entry name" value="alpha/beta hydrolase"/>
    <property type="match status" value="2"/>
</dbReference>
<dbReference type="PANTHER" id="PTHR48081:SF8">
    <property type="entry name" value="ALPHA_BETA HYDROLASE FOLD-3 DOMAIN-CONTAINING PROTEIN-RELATED"/>
    <property type="match status" value="1"/>
</dbReference>
<evidence type="ECO:0000313" key="3">
    <source>
        <dbReference type="RefSeq" id="XP_059601239.1"/>
    </source>
</evidence>
<feature type="domain" description="Alpha/beta hydrolase fold-3" evidence="2">
    <location>
        <begin position="71"/>
        <end position="133"/>
    </location>
</feature>
<gene>
    <name evidence="3" type="ORF">An08g08390</name>
</gene>
<dbReference type="SUPFAM" id="SSF53474">
    <property type="entry name" value="alpha/beta-Hydrolases"/>
    <property type="match status" value="1"/>
</dbReference>
<dbReference type="GO" id="GO:0016787">
    <property type="term" value="F:hydrolase activity"/>
    <property type="evidence" value="ECO:0007669"/>
    <property type="project" value="UniProtKB-KW"/>
</dbReference>
<dbReference type="AlphaFoldDB" id="A0AAJ8BP39"/>